<feature type="compositionally biased region" description="Pro residues" evidence="1">
    <location>
        <begin position="66"/>
        <end position="77"/>
    </location>
</feature>
<feature type="region of interest" description="Disordered" evidence="1">
    <location>
        <begin position="65"/>
        <end position="84"/>
    </location>
</feature>
<sequence>HPPPALPGATAAPAAAAPPPLLSGPVLSPGSVGTGPLVQTAAGTLALPAGLALPRGQTVWLEVVGPPAPPPLPPDPPVAGGLGRQGWPALSEALSLLSQNDAATAALVRQALPQPGPGFAVALAQFVLALRKGGAPTPGGSALTEALDRAGRRDLASRIDQDLGELADEAREPRGADGRWQALTVPLLLGGQIEPVRLFVHRPGDGEEGEEGQRQGGGGERRFLIEIDSSRFGRMQFDGLVVSAAKRFDLIIRTGPPLAAAMRQDIAEIFAQCAELTGAKGGISFQAGRGFVEFPPPPPPNGTFLTA</sequence>
<name>A0ABW5CEK0_9PROT</name>
<organism evidence="2 3">
    <name type="scientific">Phaeospirillum tilakii</name>
    <dbReference type="NCBI Taxonomy" id="741673"/>
    <lineage>
        <taxon>Bacteria</taxon>
        <taxon>Pseudomonadati</taxon>
        <taxon>Pseudomonadota</taxon>
        <taxon>Alphaproteobacteria</taxon>
        <taxon>Rhodospirillales</taxon>
        <taxon>Rhodospirillaceae</taxon>
        <taxon>Phaeospirillum</taxon>
    </lineage>
</organism>
<proteinExistence type="predicted"/>
<evidence type="ECO:0000313" key="3">
    <source>
        <dbReference type="Proteomes" id="UP001597296"/>
    </source>
</evidence>
<dbReference type="EMBL" id="JBHUIY010000064">
    <property type="protein sequence ID" value="MFD2235689.1"/>
    <property type="molecule type" value="Genomic_DNA"/>
</dbReference>
<gene>
    <name evidence="2" type="ORF">ACFSNB_17970</name>
</gene>
<evidence type="ECO:0000313" key="2">
    <source>
        <dbReference type="EMBL" id="MFD2235689.1"/>
    </source>
</evidence>
<feature type="non-terminal residue" evidence="2">
    <location>
        <position position="1"/>
    </location>
</feature>
<evidence type="ECO:0000256" key="1">
    <source>
        <dbReference type="SAM" id="MobiDB-lite"/>
    </source>
</evidence>
<protein>
    <submittedName>
        <fullName evidence="2">DNA polymerase III</fullName>
    </submittedName>
</protein>
<reference evidence="3" key="1">
    <citation type="journal article" date="2019" name="Int. J. Syst. Evol. Microbiol.">
        <title>The Global Catalogue of Microorganisms (GCM) 10K type strain sequencing project: providing services to taxonomists for standard genome sequencing and annotation.</title>
        <authorList>
            <consortium name="The Broad Institute Genomics Platform"/>
            <consortium name="The Broad Institute Genome Sequencing Center for Infectious Disease"/>
            <person name="Wu L."/>
            <person name="Ma J."/>
        </authorList>
    </citation>
    <scope>NUCLEOTIDE SEQUENCE [LARGE SCALE GENOMIC DNA]</scope>
    <source>
        <strain evidence="3">KCTC 15012</strain>
    </source>
</reference>
<dbReference type="Proteomes" id="UP001597296">
    <property type="component" value="Unassembled WGS sequence"/>
</dbReference>
<keyword evidence="3" id="KW-1185">Reference proteome</keyword>
<feature type="region of interest" description="Disordered" evidence="1">
    <location>
        <begin position="1"/>
        <end position="22"/>
    </location>
</feature>
<accession>A0ABW5CEK0</accession>
<comment type="caution">
    <text evidence="2">The sequence shown here is derived from an EMBL/GenBank/DDBJ whole genome shotgun (WGS) entry which is preliminary data.</text>
</comment>